<accession>A0ABQ9NL37</accession>
<dbReference type="Gene3D" id="2.130.10.10">
    <property type="entry name" value="YVTN repeat-like/Quinoprotein amine dehydrogenase"/>
    <property type="match status" value="1"/>
</dbReference>
<reference evidence="7" key="1">
    <citation type="submission" date="2022-10" db="EMBL/GenBank/DDBJ databases">
        <title>Culturing micro-colonial fungi from biological soil crusts in the Mojave desert and describing Neophaeococcomyces mojavensis, and introducing the new genera and species Taxawa tesnikishii.</title>
        <authorList>
            <person name="Kurbessoian T."/>
            <person name="Stajich J.E."/>
        </authorList>
    </citation>
    <scope>NUCLEOTIDE SEQUENCE</scope>
    <source>
        <strain evidence="7">TK_1</strain>
    </source>
</reference>
<comment type="similarity">
    <text evidence="4">Belongs to the WD repeat PROPPIN family.</text>
</comment>
<dbReference type="InterPro" id="IPR001680">
    <property type="entry name" value="WD40_rpt"/>
</dbReference>
<evidence type="ECO:0000256" key="3">
    <source>
        <dbReference type="ARBA" id="ARBA00022737"/>
    </source>
</evidence>
<dbReference type="PANTHER" id="PTHR11227">
    <property type="entry name" value="WD-REPEAT PROTEIN INTERACTING WITH PHOSPHOINOSIDES WIPI -RELATED"/>
    <property type="match status" value="1"/>
</dbReference>
<evidence type="ECO:0000256" key="6">
    <source>
        <dbReference type="SAM" id="MobiDB-lite"/>
    </source>
</evidence>
<sequence length="393" mass="42591">MNTRQAINERRRPVALSASFNTGASHFAVALESGYRIYDSADGKPVKERSIGSGVGSVAMLNTTRYLALVGGGQRPKSAPNKVVIWDDKQQTAAFLFTYPSHVHSVRLTKTHTAIILHNRVHLFTFAVPPRKIGQWETAANPCGLCHLGDRIIAFPGRTAGQVQIVHLATRAVSIIPAHTSPLRALALSPDGTLLATASDKGTILRVFATANCAKMHEFRRGIDPATIFSVAISPSSSLLAVTSDKSTLHIFELQPPARPAEVAPAGGRAVSPGHLGGSPNEWETVDAEQPAESRPRWGGLANIPMMPRVFSDTYSSASTRFEMGNEPALLNQAVSSSAYAQKPPKGIIGWRSDSELIVVGAGQDNRWERFRVGFGDDGQRVVFRDGWRRYLR</sequence>
<feature type="repeat" description="WD" evidence="5">
    <location>
        <begin position="176"/>
        <end position="204"/>
    </location>
</feature>
<organism evidence="7 8">
    <name type="scientific">Coniosporium apollinis</name>
    <dbReference type="NCBI Taxonomy" id="61459"/>
    <lineage>
        <taxon>Eukaryota</taxon>
        <taxon>Fungi</taxon>
        <taxon>Dikarya</taxon>
        <taxon>Ascomycota</taxon>
        <taxon>Pezizomycotina</taxon>
        <taxon>Dothideomycetes</taxon>
        <taxon>Dothideomycetes incertae sedis</taxon>
        <taxon>Coniosporium</taxon>
    </lineage>
</organism>
<evidence type="ECO:0000256" key="1">
    <source>
        <dbReference type="ARBA" id="ARBA00004148"/>
    </source>
</evidence>
<dbReference type="SMART" id="SM00320">
    <property type="entry name" value="WD40"/>
    <property type="match status" value="2"/>
</dbReference>
<dbReference type="InterPro" id="IPR036322">
    <property type="entry name" value="WD40_repeat_dom_sf"/>
</dbReference>
<evidence type="ECO:0000313" key="7">
    <source>
        <dbReference type="EMBL" id="KAJ9657395.1"/>
    </source>
</evidence>
<name>A0ABQ9NL37_9PEZI</name>
<keyword evidence="8" id="KW-1185">Reference proteome</keyword>
<evidence type="ECO:0000313" key="8">
    <source>
        <dbReference type="Proteomes" id="UP001172684"/>
    </source>
</evidence>
<evidence type="ECO:0000256" key="4">
    <source>
        <dbReference type="ARBA" id="ARBA00025740"/>
    </source>
</evidence>
<protein>
    <submittedName>
        <fullName evidence="7">Phosphatidylinositol 3,5-bisphosphate-binding protein</fullName>
    </submittedName>
</protein>
<dbReference type="EMBL" id="JAPDRL010000101">
    <property type="protein sequence ID" value="KAJ9657395.1"/>
    <property type="molecule type" value="Genomic_DNA"/>
</dbReference>
<evidence type="ECO:0000256" key="5">
    <source>
        <dbReference type="PROSITE-ProRule" id="PRU00221"/>
    </source>
</evidence>
<proteinExistence type="inferred from homology"/>
<feature type="region of interest" description="Disordered" evidence="6">
    <location>
        <begin position="260"/>
        <end position="299"/>
    </location>
</feature>
<dbReference type="PROSITE" id="PS50082">
    <property type="entry name" value="WD_REPEATS_2"/>
    <property type="match status" value="1"/>
</dbReference>
<evidence type="ECO:0000256" key="2">
    <source>
        <dbReference type="ARBA" id="ARBA00022574"/>
    </source>
</evidence>
<keyword evidence="3" id="KW-0677">Repeat</keyword>
<gene>
    <name evidence="7" type="primary">HSV2</name>
    <name evidence="7" type="ORF">H2201_008189</name>
</gene>
<dbReference type="SUPFAM" id="SSF50978">
    <property type="entry name" value="WD40 repeat-like"/>
    <property type="match status" value="1"/>
</dbReference>
<dbReference type="Proteomes" id="UP001172684">
    <property type="component" value="Unassembled WGS sequence"/>
</dbReference>
<comment type="subcellular location">
    <subcellularLocation>
        <location evidence="1">Vacuole membrane</location>
        <topology evidence="1">Peripheral membrane protein</topology>
    </subcellularLocation>
</comment>
<dbReference type="InterPro" id="IPR048720">
    <property type="entry name" value="PROPPIN"/>
</dbReference>
<keyword evidence="2 5" id="KW-0853">WD repeat</keyword>
<dbReference type="Pfam" id="PF21032">
    <property type="entry name" value="PROPPIN"/>
    <property type="match status" value="1"/>
</dbReference>
<dbReference type="InterPro" id="IPR015943">
    <property type="entry name" value="WD40/YVTN_repeat-like_dom_sf"/>
</dbReference>
<comment type="caution">
    <text evidence="7">The sequence shown here is derived from an EMBL/GenBank/DDBJ whole genome shotgun (WGS) entry which is preliminary data.</text>
</comment>